<organism evidence="5 6">
    <name type="scientific">Athelia psychrophila</name>
    <dbReference type="NCBI Taxonomy" id="1759441"/>
    <lineage>
        <taxon>Eukaryota</taxon>
        <taxon>Fungi</taxon>
        <taxon>Dikarya</taxon>
        <taxon>Basidiomycota</taxon>
        <taxon>Agaricomycotina</taxon>
        <taxon>Agaricomycetes</taxon>
        <taxon>Agaricomycetidae</taxon>
        <taxon>Atheliales</taxon>
        <taxon>Atheliaceae</taxon>
        <taxon>Athelia</taxon>
    </lineage>
</organism>
<comment type="similarity">
    <text evidence="3">Belongs to the WD repeat AIP1 family.</text>
</comment>
<dbReference type="PROSITE" id="PS50082">
    <property type="entry name" value="WD_REPEATS_2"/>
    <property type="match status" value="5"/>
</dbReference>
<dbReference type="InterPro" id="IPR001680">
    <property type="entry name" value="WD40_rpt"/>
</dbReference>
<evidence type="ECO:0000313" key="5">
    <source>
        <dbReference type="EMBL" id="KZP33736.1"/>
    </source>
</evidence>
<feature type="repeat" description="WD" evidence="4">
    <location>
        <begin position="182"/>
        <end position="223"/>
    </location>
</feature>
<dbReference type="PANTHER" id="PTHR19856">
    <property type="entry name" value="WD-REPEATCONTAINING PROTEIN WDR1"/>
    <property type="match status" value="1"/>
</dbReference>
<dbReference type="GO" id="GO:0051015">
    <property type="term" value="F:actin filament binding"/>
    <property type="evidence" value="ECO:0007669"/>
    <property type="project" value="TreeGrafter"/>
</dbReference>
<gene>
    <name evidence="5" type="ORF">FIBSPDRAFT_204503</name>
</gene>
<feature type="repeat" description="WD" evidence="4">
    <location>
        <begin position="519"/>
        <end position="552"/>
    </location>
</feature>
<dbReference type="InterPro" id="IPR011047">
    <property type="entry name" value="Quinoprotein_ADH-like_sf"/>
</dbReference>
<evidence type="ECO:0000256" key="4">
    <source>
        <dbReference type="PROSITE-ProRule" id="PRU00221"/>
    </source>
</evidence>
<feature type="repeat" description="WD" evidence="4">
    <location>
        <begin position="226"/>
        <end position="267"/>
    </location>
</feature>
<evidence type="ECO:0000313" key="6">
    <source>
        <dbReference type="Proteomes" id="UP000076532"/>
    </source>
</evidence>
<dbReference type="Pfam" id="PF00400">
    <property type="entry name" value="WD40"/>
    <property type="match status" value="6"/>
</dbReference>
<reference evidence="5 6" key="1">
    <citation type="journal article" date="2016" name="Mol. Biol. Evol.">
        <title>Comparative Genomics of Early-Diverging Mushroom-Forming Fungi Provides Insights into the Origins of Lignocellulose Decay Capabilities.</title>
        <authorList>
            <person name="Nagy L.G."/>
            <person name="Riley R."/>
            <person name="Tritt A."/>
            <person name="Adam C."/>
            <person name="Daum C."/>
            <person name="Floudas D."/>
            <person name="Sun H."/>
            <person name="Yadav J.S."/>
            <person name="Pangilinan J."/>
            <person name="Larsson K.H."/>
            <person name="Matsuura K."/>
            <person name="Barry K."/>
            <person name="Labutti K."/>
            <person name="Kuo R."/>
            <person name="Ohm R.A."/>
            <person name="Bhattacharya S.S."/>
            <person name="Shirouzu T."/>
            <person name="Yoshinaga Y."/>
            <person name="Martin F.M."/>
            <person name="Grigoriev I.V."/>
            <person name="Hibbett D.S."/>
        </authorList>
    </citation>
    <scope>NUCLEOTIDE SEQUENCE [LARGE SCALE GENOMIC DNA]</scope>
    <source>
        <strain evidence="5 6">CBS 109695</strain>
    </source>
</reference>
<keyword evidence="6" id="KW-1185">Reference proteome</keyword>
<dbReference type="PANTHER" id="PTHR19856:SF0">
    <property type="entry name" value="WD REPEAT-CONTAINING PROTEIN 1"/>
    <property type="match status" value="1"/>
</dbReference>
<dbReference type="InterPro" id="IPR020472">
    <property type="entry name" value="WD40_PAC1"/>
</dbReference>
<dbReference type="InterPro" id="IPR015943">
    <property type="entry name" value="WD40/YVTN_repeat-like_dom_sf"/>
</dbReference>
<keyword evidence="2" id="KW-0677">Repeat</keyword>
<sequence>MSFSKQSVYAASPGTTRGLSTKLSANKGKIVYTNGKTVIIRDLNNPALSVTRSQKQNVSVARISPTGYYCASGDATGTVRIWDIVGEDQVEKGEYKAISGKINDLEWDGESKRIIAVGDGREKFGHAFMMDTGTSTGDITGHNKVLNAVAIRHQRPYRAATAGDDALIIFHQGAPYQFNRVIKTHTKFVQDVRYAPSGDHFASVGSDCKLFIYDGKTGDTVAEFTDGAHKGSVMACTWSPDSKSLATSSMDRTVKLWDIETQKATATWTLGAAVTDQQVGNVWSGAEDIVSLSLSGDLNIFDRRVADKPARVVKGTQKAISALAARPSADTFVAGTADGRVVSFDAAGEASYVEGAGHATLITGIAPAASGKLFSIGYDDRVREIDGAGYTPASISTASQPRSIAVAPDGTVFVAEISGVEAIRDNLKISELKASYEPSTVAASGSSVAVGEAGKVHIHEWDGKSLMETAVLGGNKDTVTALAFSPDGTLLAAGDSKGTIMLFALDAATAQWQVRSNRWSRHTSRVNALSWTADSRHCASGSLDTDVYVWSVAQISSNIAVKNAGMGGVNGVLWIGDGKLASAGADACVRIWEVRFH</sequence>
<dbReference type="PROSITE" id="PS00678">
    <property type="entry name" value="WD_REPEATS_1"/>
    <property type="match status" value="2"/>
</dbReference>
<dbReference type="PROSITE" id="PS50294">
    <property type="entry name" value="WD_REPEATS_REGION"/>
    <property type="match status" value="2"/>
</dbReference>
<accession>A0A166WGL1</accession>
<dbReference type="InterPro" id="IPR036322">
    <property type="entry name" value="WD40_repeat_dom_sf"/>
</dbReference>
<dbReference type="EMBL" id="KV417481">
    <property type="protein sequence ID" value="KZP33736.1"/>
    <property type="molecule type" value="Genomic_DNA"/>
</dbReference>
<dbReference type="GO" id="GO:0030042">
    <property type="term" value="P:actin filament depolymerization"/>
    <property type="evidence" value="ECO:0007669"/>
    <property type="project" value="TreeGrafter"/>
</dbReference>
<dbReference type="FunFam" id="2.130.10.10:FF:000167">
    <property type="entry name" value="Actin-interacting protein 1"/>
    <property type="match status" value="1"/>
</dbReference>
<dbReference type="Gene3D" id="2.130.10.10">
    <property type="entry name" value="YVTN repeat-like/Quinoprotein amine dehydrogenase"/>
    <property type="match status" value="2"/>
</dbReference>
<evidence type="ECO:0000256" key="2">
    <source>
        <dbReference type="ARBA" id="ARBA00022737"/>
    </source>
</evidence>
<dbReference type="PRINTS" id="PR00320">
    <property type="entry name" value="GPROTEINBRPT"/>
</dbReference>
<feature type="repeat" description="WD" evidence="4">
    <location>
        <begin position="51"/>
        <end position="92"/>
    </location>
</feature>
<dbReference type="OrthoDB" id="2306at2759"/>
<evidence type="ECO:0000256" key="3">
    <source>
        <dbReference type="ARBA" id="ARBA00038366"/>
    </source>
</evidence>
<keyword evidence="1 4" id="KW-0853">WD repeat</keyword>
<dbReference type="AlphaFoldDB" id="A0A166WGL1"/>
<proteinExistence type="inferred from homology"/>
<dbReference type="SMART" id="SM00320">
    <property type="entry name" value="WD40"/>
    <property type="match status" value="8"/>
</dbReference>
<protein>
    <submittedName>
        <fullName evidence="5">WD40 repeat-like protein</fullName>
    </submittedName>
</protein>
<dbReference type="STRING" id="436010.A0A166WGL1"/>
<evidence type="ECO:0000256" key="1">
    <source>
        <dbReference type="ARBA" id="ARBA00022574"/>
    </source>
</evidence>
<dbReference type="SUPFAM" id="SSF50998">
    <property type="entry name" value="Quinoprotein alcohol dehydrogenase-like"/>
    <property type="match status" value="1"/>
</dbReference>
<dbReference type="GO" id="GO:0030864">
    <property type="term" value="C:cortical actin cytoskeleton"/>
    <property type="evidence" value="ECO:0007669"/>
    <property type="project" value="TreeGrafter"/>
</dbReference>
<feature type="repeat" description="WD" evidence="4">
    <location>
        <begin position="472"/>
        <end position="513"/>
    </location>
</feature>
<dbReference type="InterPro" id="IPR019775">
    <property type="entry name" value="WD40_repeat_CS"/>
</dbReference>
<dbReference type="FunFam" id="2.130.10.10:FF:000102">
    <property type="entry name" value="Actin-interacting protein 1"/>
    <property type="match status" value="1"/>
</dbReference>
<dbReference type="Proteomes" id="UP000076532">
    <property type="component" value="Unassembled WGS sequence"/>
</dbReference>
<dbReference type="SUPFAM" id="SSF50978">
    <property type="entry name" value="WD40 repeat-like"/>
    <property type="match status" value="1"/>
</dbReference>
<name>A0A166WGL1_9AGAM</name>